<feature type="transmembrane region" description="Helical" evidence="1">
    <location>
        <begin position="47"/>
        <end position="66"/>
    </location>
</feature>
<dbReference type="InterPro" id="IPR038750">
    <property type="entry name" value="YczE/YyaS-like"/>
</dbReference>
<keyword evidence="1" id="KW-0812">Transmembrane</keyword>
<comment type="caution">
    <text evidence="2">The sequence shown here is derived from an EMBL/GenBank/DDBJ whole genome shotgun (WGS) entry which is preliminary data.</text>
</comment>
<dbReference type="RefSeq" id="WP_377344586.1">
    <property type="nucleotide sequence ID" value="NZ_JBHLTP010000001.1"/>
</dbReference>
<feature type="transmembrane region" description="Helical" evidence="1">
    <location>
        <begin position="7"/>
        <end position="27"/>
    </location>
</feature>
<proteinExistence type="predicted"/>
<keyword evidence="1" id="KW-0472">Membrane</keyword>
<protein>
    <submittedName>
        <fullName evidence="2">YitT family protein</fullName>
    </submittedName>
</protein>
<dbReference type="EMBL" id="JBHLTP010000001">
    <property type="protein sequence ID" value="MFC0522097.1"/>
    <property type="molecule type" value="Genomic_DNA"/>
</dbReference>
<evidence type="ECO:0000256" key="1">
    <source>
        <dbReference type="SAM" id="Phobius"/>
    </source>
</evidence>
<evidence type="ECO:0000313" key="2">
    <source>
        <dbReference type="EMBL" id="MFC0522097.1"/>
    </source>
</evidence>
<keyword evidence="3" id="KW-1185">Reference proteome</keyword>
<dbReference type="Proteomes" id="UP001589836">
    <property type="component" value="Unassembled WGS sequence"/>
</dbReference>
<feature type="transmembrane region" description="Helical" evidence="1">
    <location>
        <begin position="103"/>
        <end position="126"/>
    </location>
</feature>
<reference evidence="2 3" key="1">
    <citation type="submission" date="2024-09" db="EMBL/GenBank/DDBJ databases">
        <authorList>
            <person name="Sun Q."/>
            <person name="Mori K."/>
        </authorList>
    </citation>
    <scope>NUCLEOTIDE SEQUENCE [LARGE SCALE GENOMIC DNA]</scope>
    <source>
        <strain evidence="2 3">NCAIM B.02529</strain>
    </source>
</reference>
<keyword evidence="1" id="KW-1133">Transmembrane helix</keyword>
<feature type="transmembrane region" description="Helical" evidence="1">
    <location>
        <begin position="173"/>
        <end position="190"/>
    </location>
</feature>
<gene>
    <name evidence="2" type="ORF">ACFFGV_00645</name>
</gene>
<organism evidence="2 3">
    <name type="scientific">Pontibacillus salicampi</name>
    <dbReference type="NCBI Taxonomy" id="1449801"/>
    <lineage>
        <taxon>Bacteria</taxon>
        <taxon>Bacillati</taxon>
        <taxon>Bacillota</taxon>
        <taxon>Bacilli</taxon>
        <taxon>Bacillales</taxon>
        <taxon>Bacillaceae</taxon>
        <taxon>Pontibacillus</taxon>
    </lineage>
</organism>
<dbReference type="Pfam" id="PF19700">
    <property type="entry name" value="DUF6198"/>
    <property type="match status" value="1"/>
</dbReference>
<dbReference type="PANTHER" id="PTHR40078:SF1">
    <property type="entry name" value="INTEGRAL MEMBRANE PROTEIN"/>
    <property type="match status" value="1"/>
</dbReference>
<name>A0ABV6LID3_9BACI</name>
<dbReference type="PANTHER" id="PTHR40078">
    <property type="entry name" value="INTEGRAL MEMBRANE PROTEIN-RELATED"/>
    <property type="match status" value="1"/>
</dbReference>
<accession>A0ABV6LID3</accession>
<feature type="transmembrane region" description="Helical" evidence="1">
    <location>
        <begin position="78"/>
        <end position="97"/>
    </location>
</feature>
<sequence>MLYRGTIYLLGMLVNFFGVALLIRATLGAGFWTALFAGLSDTFGFTVGFWYAIAQFVFIFANAALMKQPPEIRAIVPLVLESLILDFWLEIVFGSLNLSTAPFAVQVLFMITGVTLSAVGVAIYILPQLPRAPVDQLFLAISGRFNISLRLSQTLIASTTSTSAFFIGGPVGLGTMAGVLFVGPIIQFMYTRFYPIYYLLHPNYQARYELAEASE</sequence>
<evidence type="ECO:0000313" key="3">
    <source>
        <dbReference type="Proteomes" id="UP001589836"/>
    </source>
</evidence>